<accession>C5KC03</accession>
<sequence>MGRDMLFLCGYSPLRTSQDASSSKEKYEESLARVSHLLNDDDMVEEENRERGPQEEEGDGELRGEAGEQDEAEHVTEKDSDDQDVDEEEDENSFVEIARKREKRTAISDDEDEEEDEDEESFVQEGNKGGKKTVSSLLEQKVAKRKLVRN</sequence>
<dbReference type="AlphaFoldDB" id="C5KC03"/>
<dbReference type="InParanoid" id="C5KC03"/>
<evidence type="ECO:0000313" key="2">
    <source>
        <dbReference type="EMBL" id="EER18034.1"/>
    </source>
</evidence>
<reference evidence="2 3" key="1">
    <citation type="submission" date="2008-07" db="EMBL/GenBank/DDBJ databases">
        <authorList>
            <person name="El-Sayed N."/>
            <person name="Caler E."/>
            <person name="Inman J."/>
            <person name="Amedeo P."/>
            <person name="Hass B."/>
            <person name="Wortman J."/>
        </authorList>
    </citation>
    <scope>NUCLEOTIDE SEQUENCE [LARGE SCALE GENOMIC DNA]</scope>
    <source>
        <strain evidence="3">ATCC 50983 / TXsc</strain>
    </source>
</reference>
<dbReference type="Proteomes" id="UP000007800">
    <property type="component" value="Unassembled WGS sequence"/>
</dbReference>
<dbReference type="EMBL" id="GG671946">
    <property type="protein sequence ID" value="EER18034.1"/>
    <property type="molecule type" value="Genomic_DNA"/>
</dbReference>
<gene>
    <name evidence="2" type="ORF">Pmar_PMAR019917</name>
</gene>
<proteinExistence type="predicted"/>
<dbReference type="GeneID" id="9048425"/>
<feature type="compositionally biased region" description="Acidic residues" evidence="1">
    <location>
        <begin position="79"/>
        <end position="93"/>
    </location>
</feature>
<feature type="compositionally biased region" description="Basic and acidic residues" evidence="1">
    <location>
        <begin position="46"/>
        <end position="78"/>
    </location>
</feature>
<evidence type="ECO:0000256" key="1">
    <source>
        <dbReference type="SAM" id="MobiDB-lite"/>
    </source>
</evidence>
<feature type="region of interest" description="Disordered" evidence="1">
    <location>
        <begin position="1"/>
        <end position="137"/>
    </location>
</feature>
<protein>
    <submittedName>
        <fullName evidence="2">Latent nuclear antigen, putative</fullName>
    </submittedName>
</protein>
<keyword evidence="3" id="KW-1185">Reference proteome</keyword>
<feature type="compositionally biased region" description="Basic and acidic residues" evidence="1">
    <location>
        <begin position="22"/>
        <end position="31"/>
    </location>
</feature>
<name>C5KC03_PERM5</name>
<evidence type="ECO:0000313" key="3">
    <source>
        <dbReference type="Proteomes" id="UP000007800"/>
    </source>
</evidence>
<dbReference type="RefSeq" id="XP_002786238.1">
    <property type="nucleotide sequence ID" value="XM_002786192.1"/>
</dbReference>
<organism evidence="3">
    <name type="scientific">Perkinsus marinus (strain ATCC 50983 / TXsc)</name>
    <dbReference type="NCBI Taxonomy" id="423536"/>
    <lineage>
        <taxon>Eukaryota</taxon>
        <taxon>Sar</taxon>
        <taxon>Alveolata</taxon>
        <taxon>Perkinsozoa</taxon>
        <taxon>Perkinsea</taxon>
        <taxon>Perkinsida</taxon>
        <taxon>Perkinsidae</taxon>
        <taxon>Perkinsus</taxon>
    </lineage>
</organism>
<feature type="compositionally biased region" description="Acidic residues" evidence="1">
    <location>
        <begin position="108"/>
        <end position="122"/>
    </location>
</feature>